<evidence type="ECO:0000313" key="2">
    <source>
        <dbReference type="Proteomes" id="UP001055811"/>
    </source>
</evidence>
<evidence type="ECO:0000313" key="1">
    <source>
        <dbReference type="EMBL" id="KAI3738057.1"/>
    </source>
</evidence>
<keyword evidence="2" id="KW-1185">Reference proteome</keyword>
<proteinExistence type="predicted"/>
<accession>A0ACB9CVE8</accession>
<organism evidence="1 2">
    <name type="scientific">Cichorium intybus</name>
    <name type="common">Chicory</name>
    <dbReference type="NCBI Taxonomy" id="13427"/>
    <lineage>
        <taxon>Eukaryota</taxon>
        <taxon>Viridiplantae</taxon>
        <taxon>Streptophyta</taxon>
        <taxon>Embryophyta</taxon>
        <taxon>Tracheophyta</taxon>
        <taxon>Spermatophyta</taxon>
        <taxon>Magnoliopsida</taxon>
        <taxon>eudicotyledons</taxon>
        <taxon>Gunneridae</taxon>
        <taxon>Pentapetalae</taxon>
        <taxon>asterids</taxon>
        <taxon>campanulids</taxon>
        <taxon>Asterales</taxon>
        <taxon>Asteraceae</taxon>
        <taxon>Cichorioideae</taxon>
        <taxon>Cichorieae</taxon>
        <taxon>Cichoriinae</taxon>
        <taxon>Cichorium</taxon>
    </lineage>
</organism>
<sequence length="361" mass="41729">MEKKKLASFNRESYFSYPKNRNFTSHYFKDSYSSVNESSSDNSTGKSSKNAQNGDKKKPKMETLPVMSISQMNEELKESRSSLHSVPHQLSSLVDQQLLEAKSQIENAAFTNNDSGLYTPIYRNVSMFKRTNGSDHFLAGCHDWAPAETRGLLLNTIRALCNADIRTGFQIGKDVSLPTTYVRSSKNPLKDMGGKPPTQRQILAFFAGRMHGYVRPVLLSHWGNDTDMRIYARMPHVKGNKNYIDHMKSSKYCICARGFAVHSPRVVESLFYDCVPVIISDNYVPPLFEVLNWESFAVFILEKDIVNLKKVLLSISEEKYVEMYERVKKVREHFFWHSEPVKYDLFHMILHSVWYNRVFRM</sequence>
<protein>
    <submittedName>
        <fullName evidence="1">Uncharacterized protein</fullName>
    </submittedName>
</protein>
<dbReference type="EMBL" id="CM042013">
    <property type="protein sequence ID" value="KAI3738057.1"/>
    <property type="molecule type" value="Genomic_DNA"/>
</dbReference>
<reference evidence="2" key="1">
    <citation type="journal article" date="2022" name="Mol. Ecol. Resour.">
        <title>The genomes of chicory, endive, great burdock and yacon provide insights into Asteraceae palaeo-polyploidization history and plant inulin production.</title>
        <authorList>
            <person name="Fan W."/>
            <person name="Wang S."/>
            <person name="Wang H."/>
            <person name="Wang A."/>
            <person name="Jiang F."/>
            <person name="Liu H."/>
            <person name="Zhao H."/>
            <person name="Xu D."/>
            <person name="Zhang Y."/>
        </authorList>
    </citation>
    <scope>NUCLEOTIDE SEQUENCE [LARGE SCALE GENOMIC DNA]</scope>
    <source>
        <strain evidence="2">cv. Punajuju</strain>
    </source>
</reference>
<comment type="caution">
    <text evidence="1">The sequence shown here is derived from an EMBL/GenBank/DDBJ whole genome shotgun (WGS) entry which is preliminary data.</text>
</comment>
<gene>
    <name evidence="1" type="ORF">L2E82_28075</name>
</gene>
<dbReference type="Proteomes" id="UP001055811">
    <property type="component" value="Linkage Group LG05"/>
</dbReference>
<reference evidence="1 2" key="2">
    <citation type="journal article" date="2022" name="Mol. Ecol. Resour.">
        <title>The genomes of chicory, endive, great burdock and yacon provide insights into Asteraceae paleo-polyploidization history and plant inulin production.</title>
        <authorList>
            <person name="Fan W."/>
            <person name="Wang S."/>
            <person name="Wang H."/>
            <person name="Wang A."/>
            <person name="Jiang F."/>
            <person name="Liu H."/>
            <person name="Zhao H."/>
            <person name="Xu D."/>
            <person name="Zhang Y."/>
        </authorList>
    </citation>
    <scope>NUCLEOTIDE SEQUENCE [LARGE SCALE GENOMIC DNA]</scope>
    <source>
        <strain evidence="2">cv. Punajuju</strain>
        <tissue evidence="1">Leaves</tissue>
    </source>
</reference>
<name>A0ACB9CVE8_CICIN</name>